<evidence type="ECO:0000259" key="2">
    <source>
        <dbReference type="Pfam" id="PF05970"/>
    </source>
</evidence>
<sequence length="435" mass="48182">MPSVEFTKEQRSVLDLVKLQIEHSKTGNIAGPTSLPKSIIVQGKAGTRKSLVIHAMKSLIHESLGPDALVLLGPTGVSALNIGGSTINSKLHVHPQSKELLPLSGNALHQFRQKFAKTLFVIVDEYSMVGCRMLTTLEKRLKEALDRDNEKFGGVYIYFFGDIQQLAPVLSNISTGKVTTADYNILKKRFNTSVTPQERNSFNTAIRLFPTRKEVDEYNQKALELFRDPATNQPMPIARIPAIHNVPVAKLGTENEAGGLKNVLYLSKGAKVMLRANLWTEQGLVNGAIGTVVDILYKDGANPPDAAPSAVFCTFDMYKGPYLNDEKTVVIRSITRQWKSKNGTECVREQLPLNLCYACSIHKSQGLTLEKAFINIGALREMSPGLTYTALSRVKSLTGLLLEPFGSKRLLGINNKKYIELRAEWIGRIEDKQIF</sequence>
<comment type="cofactor">
    <cofactor evidence="1">
        <name>Mg(2+)</name>
        <dbReference type="ChEBI" id="CHEBI:18420"/>
    </cofactor>
</comment>
<dbReference type="GO" id="GO:0006281">
    <property type="term" value="P:DNA repair"/>
    <property type="evidence" value="ECO:0007669"/>
    <property type="project" value="UniProtKB-KW"/>
</dbReference>
<protein>
    <recommendedName>
        <fullName evidence="1">ATP-dependent DNA helicase</fullName>
        <ecNumber evidence="1">5.6.2.3</ecNumber>
    </recommendedName>
</protein>
<gene>
    <name evidence="3" type="ORF">ONE63_008037</name>
</gene>
<dbReference type="GO" id="GO:0016787">
    <property type="term" value="F:hydrolase activity"/>
    <property type="evidence" value="ECO:0007669"/>
    <property type="project" value="UniProtKB-KW"/>
</dbReference>
<dbReference type="GO" id="GO:0000723">
    <property type="term" value="P:telomere maintenance"/>
    <property type="evidence" value="ECO:0007669"/>
    <property type="project" value="InterPro"/>
</dbReference>
<organism evidence="3 4">
    <name type="scientific">Megalurothrips usitatus</name>
    <name type="common">bean blossom thrips</name>
    <dbReference type="NCBI Taxonomy" id="439358"/>
    <lineage>
        <taxon>Eukaryota</taxon>
        <taxon>Metazoa</taxon>
        <taxon>Ecdysozoa</taxon>
        <taxon>Arthropoda</taxon>
        <taxon>Hexapoda</taxon>
        <taxon>Insecta</taxon>
        <taxon>Pterygota</taxon>
        <taxon>Neoptera</taxon>
        <taxon>Paraneoptera</taxon>
        <taxon>Thysanoptera</taxon>
        <taxon>Terebrantia</taxon>
        <taxon>Thripoidea</taxon>
        <taxon>Thripidae</taxon>
        <taxon>Megalurothrips</taxon>
    </lineage>
</organism>
<keyword evidence="1" id="KW-0378">Hydrolase</keyword>
<dbReference type="PANTHER" id="PTHR47642">
    <property type="entry name" value="ATP-DEPENDENT DNA HELICASE"/>
    <property type="match status" value="1"/>
</dbReference>
<dbReference type="Pfam" id="PF05970">
    <property type="entry name" value="PIF1"/>
    <property type="match status" value="1"/>
</dbReference>
<keyword evidence="1" id="KW-0227">DNA damage</keyword>
<comment type="catalytic activity">
    <reaction evidence="1">
        <text>ATP + H2O = ADP + phosphate + H(+)</text>
        <dbReference type="Rhea" id="RHEA:13065"/>
        <dbReference type="ChEBI" id="CHEBI:15377"/>
        <dbReference type="ChEBI" id="CHEBI:15378"/>
        <dbReference type="ChEBI" id="CHEBI:30616"/>
        <dbReference type="ChEBI" id="CHEBI:43474"/>
        <dbReference type="ChEBI" id="CHEBI:456216"/>
        <dbReference type="EC" id="5.6.2.3"/>
    </reaction>
</comment>
<reference evidence="3" key="1">
    <citation type="submission" date="2022-12" db="EMBL/GenBank/DDBJ databases">
        <title>Chromosome-level genome assembly of the bean flower thrips Megalurothrips usitatus.</title>
        <authorList>
            <person name="Ma L."/>
            <person name="Liu Q."/>
            <person name="Li H."/>
            <person name="Cai W."/>
        </authorList>
    </citation>
    <scope>NUCLEOTIDE SEQUENCE</scope>
    <source>
        <strain evidence="3">Cailab_2022a</strain>
    </source>
</reference>
<comment type="caution">
    <text evidence="3">The sequence shown here is derived from an EMBL/GenBank/DDBJ whole genome shotgun (WGS) entry which is preliminary data.</text>
</comment>
<feature type="domain" description="DNA helicase Pif1-like DEAD-box helicase" evidence="2">
    <location>
        <begin position="33"/>
        <end position="177"/>
    </location>
</feature>
<keyword evidence="1" id="KW-0547">Nucleotide-binding</keyword>
<dbReference type="Proteomes" id="UP001075354">
    <property type="component" value="Chromosome 5"/>
</dbReference>
<dbReference type="EMBL" id="JAPTSV010000005">
    <property type="protein sequence ID" value="KAJ1528123.1"/>
    <property type="molecule type" value="Genomic_DNA"/>
</dbReference>
<keyword evidence="1" id="KW-0067">ATP-binding</keyword>
<dbReference type="CDD" id="cd18809">
    <property type="entry name" value="SF1_C_RecD"/>
    <property type="match status" value="1"/>
</dbReference>
<dbReference type="EC" id="5.6.2.3" evidence="1"/>
<dbReference type="InterPro" id="IPR027417">
    <property type="entry name" value="P-loop_NTPase"/>
</dbReference>
<name>A0AAV7XPK9_9NEOP</name>
<keyword evidence="1" id="KW-0234">DNA repair</keyword>
<evidence type="ECO:0000256" key="1">
    <source>
        <dbReference type="RuleBase" id="RU363044"/>
    </source>
</evidence>
<dbReference type="Gene3D" id="2.30.30.940">
    <property type="match status" value="1"/>
</dbReference>
<proteinExistence type="inferred from homology"/>
<dbReference type="GO" id="GO:0043139">
    <property type="term" value="F:5'-3' DNA helicase activity"/>
    <property type="evidence" value="ECO:0007669"/>
    <property type="project" value="UniProtKB-EC"/>
</dbReference>
<keyword evidence="4" id="KW-1185">Reference proteome</keyword>
<dbReference type="InterPro" id="IPR051055">
    <property type="entry name" value="PIF1_helicase"/>
</dbReference>
<dbReference type="GO" id="GO:0005524">
    <property type="term" value="F:ATP binding"/>
    <property type="evidence" value="ECO:0007669"/>
    <property type="project" value="UniProtKB-KW"/>
</dbReference>
<accession>A0AAV7XPK9</accession>
<evidence type="ECO:0000313" key="4">
    <source>
        <dbReference type="Proteomes" id="UP001075354"/>
    </source>
</evidence>
<dbReference type="Gene3D" id="3.40.50.300">
    <property type="entry name" value="P-loop containing nucleotide triphosphate hydrolases"/>
    <property type="match status" value="2"/>
</dbReference>
<dbReference type="SUPFAM" id="SSF52540">
    <property type="entry name" value="P-loop containing nucleoside triphosphate hydrolases"/>
    <property type="match status" value="2"/>
</dbReference>
<dbReference type="AlphaFoldDB" id="A0AAV7XPK9"/>
<dbReference type="InterPro" id="IPR010285">
    <property type="entry name" value="DNA_helicase_pif1-like_DEAD"/>
</dbReference>
<dbReference type="GO" id="GO:0006310">
    <property type="term" value="P:DNA recombination"/>
    <property type="evidence" value="ECO:0007669"/>
    <property type="project" value="UniProtKB-KW"/>
</dbReference>
<comment type="similarity">
    <text evidence="1">Belongs to the helicase family.</text>
</comment>
<evidence type="ECO:0000313" key="3">
    <source>
        <dbReference type="EMBL" id="KAJ1528123.1"/>
    </source>
</evidence>
<keyword evidence="1" id="KW-0347">Helicase</keyword>
<keyword evidence="1" id="KW-0233">DNA recombination</keyword>